<evidence type="ECO:0000313" key="3">
    <source>
        <dbReference type="Proteomes" id="UP000789738"/>
    </source>
</evidence>
<evidence type="ECO:0000313" key="2">
    <source>
        <dbReference type="EMBL" id="CAI3654631.1"/>
    </source>
</evidence>
<sequence>MNINLDNFFDEMDKKETISQEDKLVRELLEICYQNSSYIKERDLSKYNSHIFLKVYQELFKKDIEDMKIVKDMLNAEYLYENIESTSMYIVDDEEIY</sequence>
<dbReference type="Proteomes" id="UP000789738">
    <property type="component" value="Unassembled WGS sequence"/>
</dbReference>
<protein>
    <submittedName>
        <fullName evidence="1">Uncharacterized protein</fullName>
    </submittedName>
</protein>
<gene>
    <name evidence="2" type="ORF">CNEO2_540060</name>
    <name evidence="1" type="ORF">CNEO_10136</name>
</gene>
<accession>A0AA86JJS2</accession>
<dbReference type="AlphaFoldDB" id="A0AA86JJS2"/>
<dbReference type="EMBL" id="CAMTCP010000253">
    <property type="protein sequence ID" value="CAI3654631.1"/>
    <property type="molecule type" value="Genomic_DNA"/>
</dbReference>
<proteinExistence type="predicted"/>
<reference evidence="2" key="2">
    <citation type="submission" date="2022-10" db="EMBL/GenBank/DDBJ databases">
        <authorList>
            <person name="Aires J."/>
            <person name="Mesa V."/>
        </authorList>
    </citation>
    <scope>NUCLEOTIDE SEQUENCE</scope>
    <source>
        <strain evidence="2">Clostridium neonatale JD116</strain>
    </source>
</reference>
<name>A0AA86JJS2_9CLOT</name>
<reference evidence="1" key="1">
    <citation type="submission" date="2021-10" db="EMBL/GenBank/DDBJ databases">
        <authorList>
            <person name="Mesa V."/>
        </authorList>
    </citation>
    <scope>NUCLEOTIDE SEQUENCE</scope>
    <source>
        <strain evidence="1">CC3_PB</strain>
    </source>
</reference>
<evidence type="ECO:0000313" key="1">
    <source>
        <dbReference type="EMBL" id="CAG9701602.1"/>
    </source>
</evidence>
<dbReference type="RefSeq" id="WP_210885670.1">
    <property type="nucleotide sequence ID" value="NZ_CAKJVE010000001.1"/>
</dbReference>
<dbReference type="Proteomes" id="UP001189143">
    <property type="component" value="Unassembled WGS sequence"/>
</dbReference>
<comment type="caution">
    <text evidence="1">The sequence shown here is derived from an EMBL/GenBank/DDBJ whole genome shotgun (WGS) entry which is preliminary data.</text>
</comment>
<dbReference type="EMBL" id="CAKJVE010000001">
    <property type="protein sequence ID" value="CAG9701602.1"/>
    <property type="molecule type" value="Genomic_DNA"/>
</dbReference>
<organism evidence="1 3">
    <name type="scientific">Clostridium neonatale</name>
    <dbReference type="NCBI Taxonomy" id="137838"/>
    <lineage>
        <taxon>Bacteria</taxon>
        <taxon>Bacillati</taxon>
        <taxon>Bacillota</taxon>
        <taxon>Clostridia</taxon>
        <taxon>Eubacteriales</taxon>
        <taxon>Clostridiaceae</taxon>
        <taxon>Clostridium</taxon>
    </lineage>
</organism>